<protein>
    <submittedName>
        <fullName evidence="2">Uncharacterized protein</fullName>
    </submittedName>
</protein>
<evidence type="ECO:0000313" key="2">
    <source>
        <dbReference type="EMBL" id="TMU57463.1"/>
    </source>
</evidence>
<dbReference type="Proteomes" id="UP000751614">
    <property type="component" value="Unassembled WGS sequence"/>
</dbReference>
<feature type="transmembrane region" description="Helical" evidence="1">
    <location>
        <begin position="123"/>
        <end position="143"/>
    </location>
</feature>
<keyword evidence="1" id="KW-0812">Transmembrane</keyword>
<organism evidence="2 3">
    <name type="scientific">Flagellimonas algicola</name>
    <dbReference type="NCBI Taxonomy" id="2583815"/>
    <lineage>
        <taxon>Bacteria</taxon>
        <taxon>Pseudomonadati</taxon>
        <taxon>Bacteroidota</taxon>
        <taxon>Flavobacteriia</taxon>
        <taxon>Flavobacteriales</taxon>
        <taxon>Flavobacteriaceae</taxon>
        <taxon>Flagellimonas</taxon>
    </lineage>
</organism>
<name>A0ABY2WR50_9FLAO</name>
<proteinExistence type="predicted"/>
<comment type="caution">
    <text evidence="2">The sequence shown here is derived from an EMBL/GenBank/DDBJ whole genome shotgun (WGS) entry which is preliminary data.</text>
</comment>
<reference evidence="2 3" key="1">
    <citation type="submission" date="2019-05" db="EMBL/GenBank/DDBJ databases">
        <title>Flagellimonas sp. AsT0115, sp. nov., isolated from a marine red algae, Asparagopsis taxiformis.</title>
        <authorList>
            <person name="Kim J."/>
            <person name="Jeong S.E."/>
            <person name="Jeon C.O."/>
        </authorList>
    </citation>
    <scope>NUCLEOTIDE SEQUENCE [LARGE SCALE GENOMIC DNA]</scope>
    <source>
        <strain evidence="2 3">AsT0115</strain>
    </source>
</reference>
<keyword evidence="1" id="KW-1133">Transmembrane helix</keyword>
<keyword evidence="3" id="KW-1185">Reference proteome</keyword>
<dbReference type="EMBL" id="VCNI01000001">
    <property type="protein sequence ID" value="TMU57463.1"/>
    <property type="molecule type" value="Genomic_DNA"/>
</dbReference>
<feature type="transmembrane region" description="Helical" evidence="1">
    <location>
        <begin position="308"/>
        <end position="327"/>
    </location>
</feature>
<accession>A0ABY2WR50</accession>
<dbReference type="RefSeq" id="WP_138834981.1">
    <property type="nucleotide sequence ID" value="NZ_VCNI01000001.1"/>
</dbReference>
<keyword evidence="1" id="KW-0472">Membrane</keyword>
<feature type="transmembrane region" description="Helical" evidence="1">
    <location>
        <begin position="98"/>
        <end position="117"/>
    </location>
</feature>
<sequence>MIRPLNEGMKTNSENEDIETEFEVGSYGESEWLITQKTTNLIAAAFIANPDFPELHTLPRFHPTPYNNFGQYYLFDYERFLRIIYDTTKYMKKSINTWTIIGPWVLSFLVLFLFLAIEIFFGYPLGFSFLSSLFCFFISRNIIRNRKGQKYAEFRAQMIRNLLNDTWRGNPIDGKSNETLESIKSKIGTGDISNTNVPILIIFDDQHPFPGYGKLQMDNLFVCRPKDKEKKEISSNSSLFETIASKIKEDIDVYGLQNYKTGRVISIHGDSLRMESKWLNEEKIPKLYFELEKNSNNKELEKDGSSRLFFVVQVLLPGHMTAASFFIRPYMAENAVACQISLATLGPPIFDEAYLLKRLAKYKSEKKRVKKSGGFIVAVKSLFTFSINDLTNTLPFLELKHQGLIGKDKIIFSKSPNIRKISKLNPLFSKVRKHAVYKKEYKKIIEENVNWPGIYYYPINLREENSFTFTSDYFGQPEAIASAKTLYDQISRSVLDSFDGMGYDISDYKDGEGNYSINADKIEKLIVGEKITIKSVEKKRSEKSTDSSKK</sequence>
<gene>
    <name evidence="2" type="ORF">FGG15_07945</name>
</gene>
<evidence type="ECO:0000313" key="3">
    <source>
        <dbReference type="Proteomes" id="UP000751614"/>
    </source>
</evidence>
<evidence type="ECO:0000256" key="1">
    <source>
        <dbReference type="SAM" id="Phobius"/>
    </source>
</evidence>